<evidence type="ECO:0000313" key="2">
    <source>
        <dbReference type="Proteomes" id="UP001478817"/>
    </source>
</evidence>
<dbReference type="EMBL" id="JBBNGS010000006">
    <property type="protein sequence ID" value="MEQ2637548.1"/>
    <property type="molecule type" value="Genomic_DNA"/>
</dbReference>
<gene>
    <name evidence="1" type="ORF">AAAT05_04235</name>
</gene>
<dbReference type="Pfam" id="PF16264">
    <property type="entry name" value="SatD"/>
    <property type="match status" value="1"/>
</dbReference>
<protein>
    <submittedName>
        <fullName evidence="1">SatD family protein</fullName>
    </submittedName>
</protein>
<dbReference type="Proteomes" id="UP001478817">
    <property type="component" value="Unassembled WGS sequence"/>
</dbReference>
<evidence type="ECO:0000313" key="1">
    <source>
        <dbReference type="EMBL" id="MEQ2637548.1"/>
    </source>
</evidence>
<name>A0ABV1IF77_9ACTN</name>
<reference evidence="1 2" key="1">
    <citation type="submission" date="2024-04" db="EMBL/GenBank/DDBJ databases">
        <title>Human intestinal bacterial collection.</title>
        <authorList>
            <person name="Pauvert C."/>
            <person name="Hitch T.C.A."/>
            <person name="Clavel T."/>
        </authorList>
    </citation>
    <scope>NUCLEOTIDE SEQUENCE [LARGE SCALE GENOMIC DNA]</scope>
    <source>
        <strain evidence="1 2">CLA-AA-H197</strain>
    </source>
</reference>
<keyword evidence="2" id="KW-1185">Reference proteome</keyword>
<accession>A0ABV1IF77</accession>
<dbReference type="InterPro" id="IPR032580">
    <property type="entry name" value="SatD"/>
</dbReference>
<dbReference type="RefSeq" id="WP_349182091.1">
    <property type="nucleotide sequence ID" value="NZ_JBBNGS010000006.1"/>
</dbReference>
<organism evidence="1 2">
    <name type="scientific">Paratractidigestivibacter faecalis</name>
    <dbReference type="NCBI Taxonomy" id="2292441"/>
    <lineage>
        <taxon>Bacteria</taxon>
        <taxon>Bacillati</taxon>
        <taxon>Actinomycetota</taxon>
        <taxon>Coriobacteriia</taxon>
        <taxon>Coriobacteriales</taxon>
        <taxon>Atopobiaceae</taxon>
        <taxon>Paratractidigestivibacter</taxon>
    </lineage>
</organism>
<sequence length="274" mass="29648">MSEQYAALIVDIRDSRKLPAHERQDAQRELSCGIARANALFAASIEKPLMFSAGDEAQGLFRDAPSAFLAFRLISIFMTSARIRGGIGIGGWETRMDVELSTEQDGTAFHRARAAIEDVKKDKLSYLRVRGADGVLWSTAVASDLCLNLSEGWGQRQRVLGQAVEGLLPFVYTASAMLSAAESEGSASWPSECFTHADGGAEKLGQYRAMVVGNNVEASIEAIDLGMRGISYKLAEVLNRARQGIDRSLSNSNIQLERRAAAFTVGTLAREAGQ</sequence>
<proteinExistence type="predicted"/>
<comment type="caution">
    <text evidence="1">The sequence shown here is derived from an EMBL/GenBank/DDBJ whole genome shotgun (WGS) entry which is preliminary data.</text>
</comment>